<dbReference type="InterPro" id="IPR001387">
    <property type="entry name" value="Cro/C1-type_HTH"/>
</dbReference>
<dbReference type="PROSITE" id="PS50943">
    <property type="entry name" value="HTH_CROC1"/>
    <property type="match status" value="1"/>
</dbReference>
<dbReference type="InterPro" id="IPR010982">
    <property type="entry name" value="Lambda_DNA-bd_dom_sf"/>
</dbReference>
<dbReference type="Proteomes" id="UP000606499">
    <property type="component" value="Unassembled WGS sequence"/>
</dbReference>
<keyword evidence="3" id="KW-1185">Reference proteome</keyword>
<dbReference type="Gene3D" id="1.10.260.40">
    <property type="entry name" value="lambda repressor-like DNA-binding domains"/>
    <property type="match status" value="1"/>
</dbReference>
<dbReference type="SUPFAM" id="SSF47413">
    <property type="entry name" value="lambda repressor-like DNA-binding domains"/>
    <property type="match status" value="1"/>
</dbReference>
<evidence type="ECO:0000259" key="1">
    <source>
        <dbReference type="PROSITE" id="PS50943"/>
    </source>
</evidence>
<dbReference type="GO" id="GO:0003677">
    <property type="term" value="F:DNA binding"/>
    <property type="evidence" value="ECO:0007669"/>
    <property type="project" value="InterPro"/>
</dbReference>
<dbReference type="RefSeq" id="WP_054327498.1">
    <property type="nucleotide sequence ID" value="NZ_JACOPL010000007.1"/>
</dbReference>
<dbReference type="EMBL" id="JACOPL010000007">
    <property type="protein sequence ID" value="MBC5725521.1"/>
    <property type="molecule type" value="Genomic_DNA"/>
</dbReference>
<organism evidence="2 3">
    <name type="scientific">Agathobaculum faecis</name>
    <dbReference type="NCBI Taxonomy" id="2763013"/>
    <lineage>
        <taxon>Bacteria</taxon>
        <taxon>Bacillati</taxon>
        <taxon>Bacillota</taxon>
        <taxon>Clostridia</taxon>
        <taxon>Eubacteriales</taxon>
        <taxon>Butyricicoccaceae</taxon>
        <taxon>Agathobaculum</taxon>
    </lineage>
</organism>
<evidence type="ECO:0000313" key="3">
    <source>
        <dbReference type="Proteomes" id="UP000606499"/>
    </source>
</evidence>
<proteinExistence type="predicted"/>
<protein>
    <submittedName>
        <fullName evidence="2">Helix-turn-helix transcriptional regulator</fullName>
    </submittedName>
</protein>
<comment type="caution">
    <text evidence="2">The sequence shown here is derived from an EMBL/GenBank/DDBJ whole genome shotgun (WGS) entry which is preliminary data.</text>
</comment>
<evidence type="ECO:0000313" key="2">
    <source>
        <dbReference type="EMBL" id="MBC5725521.1"/>
    </source>
</evidence>
<dbReference type="CDD" id="cd00093">
    <property type="entry name" value="HTH_XRE"/>
    <property type="match status" value="1"/>
</dbReference>
<dbReference type="AlphaFoldDB" id="A0A923RWS3"/>
<gene>
    <name evidence="2" type="ORF">H8S45_08635</name>
</gene>
<name>A0A923RWS3_9FIRM</name>
<reference evidence="2" key="1">
    <citation type="submission" date="2020-08" db="EMBL/GenBank/DDBJ databases">
        <title>Genome public.</title>
        <authorList>
            <person name="Liu C."/>
            <person name="Sun Q."/>
        </authorList>
    </citation>
    <scope>NUCLEOTIDE SEQUENCE</scope>
    <source>
        <strain evidence="2">NSJ-28</strain>
    </source>
</reference>
<accession>A0A923RWS3</accession>
<feature type="domain" description="HTH cro/C1-type" evidence="1">
    <location>
        <begin position="28"/>
        <end position="79"/>
    </location>
</feature>
<sequence>MYKNRLADGSCNICGRKVARLRSGLSPKVSQRALAERMQLEGVDLDKNAIQRIECGKRFVTDIELRALAAIFKVPAEELLSEE</sequence>